<evidence type="ECO:0000313" key="2">
    <source>
        <dbReference type="Proteomes" id="UP000004506"/>
    </source>
</evidence>
<accession>A0AA86YYA2</accession>
<reference evidence="2" key="1">
    <citation type="submission" date="2008-04" db="EMBL/GenBank/DDBJ databases">
        <title>Draft genome sequence of Providencia stuartii (ATCC 25827).</title>
        <authorList>
            <person name="Sudarsanam P."/>
            <person name="Ley R."/>
            <person name="Guruge J."/>
            <person name="Turnbaugh P.J."/>
            <person name="Mahowald M."/>
            <person name="Liep D."/>
            <person name="Gordon J."/>
        </authorList>
    </citation>
    <scope>NUCLEOTIDE SEQUENCE [LARGE SCALE GENOMIC DNA]</scope>
    <source>
        <strain evidence="2">ATCC 25827</strain>
    </source>
</reference>
<sequence length="126" mass="14569">MEKKKIYFIYMPSPILGRNPIQGVTGSGIFGALFNLYTEDNYILALQKAIAQKNLDWHVYRDDTESDIKKLIEQGARLLVCAPGLKYMFYRKGFDRKNIIYLDTLEYANNVTTPVIDRIAELENLQ</sequence>
<dbReference type="EMBL" id="ABJD02000101">
    <property type="protein sequence ID" value="EDU58647.1"/>
    <property type="molecule type" value="Genomic_DNA"/>
</dbReference>
<dbReference type="Proteomes" id="UP000004506">
    <property type="component" value="Unassembled WGS sequence"/>
</dbReference>
<dbReference type="RefSeq" id="WP_004918280.1">
    <property type="nucleotide sequence ID" value="NZ_DS607663.1"/>
</dbReference>
<gene>
    <name evidence="1" type="ORF">PROSTU_01824</name>
</gene>
<proteinExistence type="predicted"/>
<dbReference type="AlphaFoldDB" id="A0AA86YYA2"/>
<reference evidence="2" key="2">
    <citation type="submission" date="2008-04" db="EMBL/GenBank/DDBJ databases">
        <title>Draft genome sequence of Providencia stuartii(ATCC 25827).</title>
        <authorList>
            <person name="Sudarsanam P."/>
            <person name="Ley R."/>
            <person name="Guruge J."/>
            <person name="Turnbaugh P.J."/>
            <person name="Mahowald M."/>
            <person name="Liep D."/>
            <person name="Gordon J."/>
        </authorList>
    </citation>
    <scope>NUCLEOTIDE SEQUENCE [LARGE SCALE GENOMIC DNA]</scope>
    <source>
        <strain evidence="2">ATCC 25827</strain>
    </source>
</reference>
<protein>
    <recommendedName>
        <fullName evidence="3">Nitrogen fixation protein NifS</fullName>
    </recommendedName>
</protein>
<comment type="caution">
    <text evidence="1">The sequence shown here is derived from an EMBL/GenBank/DDBJ whole genome shotgun (WGS) entry which is preliminary data.</text>
</comment>
<evidence type="ECO:0000313" key="1">
    <source>
        <dbReference type="EMBL" id="EDU58647.1"/>
    </source>
</evidence>
<reference evidence="1 2" key="3">
    <citation type="submission" date="2008-05" db="EMBL/GenBank/DDBJ databases">
        <authorList>
            <person name="Fulton L."/>
            <person name="Clifton S."/>
            <person name="Fulton B."/>
            <person name="Xu J."/>
            <person name="Minx P."/>
            <person name="Pepin K.H."/>
            <person name="Johnson M."/>
            <person name="Thiruvilangam P."/>
            <person name="Bhonagiri V."/>
            <person name="Nash W.E."/>
            <person name="Mardis E.R."/>
            <person name="Wilson R.K."/>
        </authorList>
    </citation>
    <scope>NUCLEOTIDE SEQUENCE [LARGE SCALE GENOMIC DNA]</scope>
    <source>
        <strain evidence="1 2">ATCC 25827</strain>
    </source>
</reference>
<evidence type="ECO:0008006" key="3">
    <source>
        <dbReference type="Google" id="ProtNLM"/>
    </source>
</evidence>
<organism evidence="1 2">
    <name type="scientific">Providencia stuartii ATCC 25827</name>
    <dbReference type="NCBI Taxonomy" id="471874"/>
    <lineage>
        <taxon>Bacteria</taxon>
        <taxon>Pseudomonadati</taxon>
        <taxon>Pseudomonadota</taxon>
        <taxon>Gammaproteobacteria</taxon>
        <taxon>Enterobacterales</taxon>
        <taxon>Morganellaceae</taxon>
        <taxon>Providencia</taxon>
    </lineage>
</organism>
<name>A0AA86YYA2_PROST</name>